<gene>
    <name evidence="1" type="ORF">PanWU01x14_044540</name>
</gene>
<reference evidence="2" key="1">
    <citation type="submission" date="2016-06" db="EMBL/GenBank/DDBJ databases">
        <title>Parallel loss of symbiosis genes in relatives of nitrogen-fixing non-legume Parasponia.</title>
        <authorList>
            <person name="Van Velzen R."/>
            <person name="Holmer R."/>
            <person name="Bu F."/>
            <person name="Rutten L."/>
            <person name="Van Zeijl A."/>
            <person name="Liu W."/>
            <person name="Santuari L."/>
            <person name="Cao Q."/>
            <person name="Sharma T."/>
            <person name="Shen D."/>
            <person name="Roswanjaya Y."/>
            <person name="Wardhani T."/>
            <person name="Kalhor M.S."/>
            <person name="Jansen J."/>
            <person name="Van den Hoogen J."/>
            <person name="Gungor B."/>
            <person name="Hartog M."/>
            <person name="Hontelez J."/>
            <person name="Verver J."/>
            <person name="Yang W.-C."/>
            <person name="Schijlen E."/>
            <person name="Repin R."/>
            <person name="Schilthuizen M."/>
            <person name="Schranz E."/>
            <person name="Heidstra R."/>
            <person name="Miyata K."/>
            <person name="Fedorova E."/>
            <person name="Kohlen W."/>
            <person name="Bisseling T."/>
            <person name="Smit S."/>
            <person name="Geurts R."/>
        </authorList>
    </citation>
    <scope>NUCLEOTIDE SEQUENCE [LARGE SCALE GENOMIC DNA]</scope>
    <source>
        <strain evidence="2">cv. WU1-14</strain>
    </source>
</reference>
<organism evidence="1 2">
    <name type="scientific">Parasponia andersonii</name>
    <name type="common">Sponia andersonii</name>
    <dbReference type="NCBI Taxonomy" id="3476"/>
    <lineage>
        <taxon>Eukaryota</taxon>
        <taxon>Viridiplantae</taxon>
        <taxon>Streptophyta</taxon>
        <taxon>Embryophyta</taxon>
        <taxon>Tracheophyta</taxon>
        <taxon>Spermatophyta</taxon>
        <taxon>Magnoliopsida</taxon>
        <taxon>eudicotyledons</taxon>
        <taxon>Gunneridae</taxon>
        <taxon>Pentapetalae</taxon>
        <taxon>rosids</taxon>
        <taxon>fabids</taxon>
        <taxon>Rosales</taxon>
        <taxon>Cannabaceae</taxon>
        <taxon>Parasponia</taxon>
    </lineage>
</organism>
<proteinExistence type="predicted"/>
<name>A0A2P5DP82_PARAD</name>
<dbReference type="Proteomes" id="UP000237105">
    <property type="component" value="Unassembled WGS sequence"/>
</dbReference>
<dbReference type="AlphaFoldDB" id="A0A2P5DP82"/>
<comment type="caution">
    <text evidence="1">The sequence shown here is derived from an EMBL/GenBank/DDBJ whole genome shotgun (WGS) entry which is preliminary data.</text>
</comment>
<dbReference type="OrthoDB" id="10271011at2759"/>
<sequence>MSFLSIRIGPAMKPHCTTGRAPREKPRRLFPSRTVVPLRRLSRFLGRHQPSNMVEFENIDMVTAPLLNISSKYLWSLAVLCCTLMNFHSNPSSIIYRCTKDGSMMSIMNFIMGSNYNNHEALRPDCRVK</sequence>
<keyword evidence="2" id="KW-1185">Reference proteome</keyword>
<dbReference type="EMBL" id="JXTB01000025">
    <property type="protein sequence ID" value="PON75102.1"/>
    <property type="molecule type" value="Genomic_DNA"/>
</dbReference>
<evidence type="ECO:0000313" key="2">
    <source>
        <dbReference type="Proteomes" id="UP000237105"/>
    </source>
</evidence>
<evidence type="ECO:0000313" key="1">
    <source>
        <dbReference type="EMBL" id="PON75102.1"/>
    </source>
</evidence>
<protein>
    <submittedName>
        <fullName evidence="1">Uncharacterized protein</fullName>
    </submittedName>
</protein>
<accession>A0A2P5DP82</accession>